<gene>
    <name evidence="2" type="ORF">EYF80_016709</name>
</gene>
<protein>
    <submittedName>
        <fullName evidence="2">Uncharacterized protein</fullName>
    </submittedName>
</protein>
<reference evidence="2 3" key="1">
    <citation type="submission" date="2019-03" db="EMBL/GenBank/DDBJ databases">
        <title>First draft genome of Liparis tanakae, snailfish: a comprehensive survey of snailfish specific genes.</title>
        <authorList>
            <person name="Kim W."/>
            <person name="Song I."/>
            <person name="Jeong J.-H."/>
            <person name="Kim D."/>
            <person name="Kim S."/>
            <person name="Ryu S."/>
            <person name="Song J.Y."/>
            <person name="Lee S.K."/>
        </authorList>
    </citation>
    <scope>NUCLEOTIDE SEQUENCE [LARGE SCALE GENOMIC DNA]</scope>
    <source>
        <tissue evidence="2">Muscle</tissue>
    </source>
</reference>
<feature type="region of interest" description="Disordered" evidence="1">
    <location>
        <begin position="1"/>
        <end position="32"/>
    </location>
</feature>
<evidence type="ECO:0000313" key="3">
    <source>
        <dbReference type="Proteomes" id="UP000314294"/>
    </source>
</evidence>
<dbReference type="Proteomes" id="UP000314294">
    <property type="component" value="Unassembled WGS sequence"/>
</dbReference>
<proteinExistence type="predicted"/>
<keyword evidence="3" id="KW-1185">Reference proteome</keyword>
<organism evidence="2 3">
    <name type="scientific">Liparis tanakae</name>
    <name type="common">Tanaka's snailfish</name>
    <dbReference type="NCBI Taxonomy" id="230148"/>
    <lineage>
        <taxon>Eukaryota</taxon>
        <taxon>Metazoa</taxon>
        <taxon>Chordata</taxon>
        <taxon>Craniata</taxon>
        <taxon>Vertebrata</taxon>
        <taxon>Euteleostomi</taxon>
        <taxon>Actinopterygii</taxon>
        <taxon>Neopterygii</taxon>
        <taxon>Teleostei</taxon>
        <taxon>Neoteleostei</taxon>
        <taxon>Acanthomorphata</taxon>
        <taxon>Eupercaria</taxon>
        <taxon>Perciformes</taxon>
        <taxon>Cottioidei</taxon>
        <taxon>Cottales</taxon>
        <taxon>Liparidae</taxon>
        <taxon>Liparis</taxon>
    </lineage>
</organism>
<accession>A0A4Z2I4P7</accession>
<evidence type="ECO:0000313" key="2">
    <source>
        <dbReference type="EMBL" id="TNN73039.1"/>
    </source>
</evidence>
<evidence type="ECO:0000256" key="1">
    <source>
        <dbReference type="SAM" id="MobiDB-lite"/>
    </source>
</evidence>
<comment type="caution">
    <text evidence="2">The sequence shown here is derived from an EMBL/GenBank/DDBJ whole genome shotgun (WGS) entry which is preliminary data.</text>
</comment>
<name>A0A4Z2I4P7_9TELE</name>
<dbReference type="AlphaFoldDB" id="A0A4Z2I4P7"/>
<sequence>MSVNVRVEAASPLGTERGNLERSGRHSRSTCRSFLRQTSRQECGAEMLQISPQCWRHTSAPPSPPPPYAKLHKRPVEASAVAPAAHHSLGRSLVVSYARMTSD</sequence>
<dbReference type="EMBL" id="SRLO01000129">
    <property type="protein sequence ID" value="TNN73039.1"/>
    <property type="molecule type" value="Genomic_DNA"/>
</dbReference>